<reference evidence="5" key="1">
    <citation type="submission" date="2021-03" db="EMBL/GenBank/DDBJ databases">
        <title>Evolutionary innovations through gain and loss of genes in the ectomycorrhizal Boletales.</title>
        <authorList>
            <person name="Wu G."/>
            <person name="Miyauchi S."/>
            <person name="Morin E."/>
            <person name="Yang Z.-L."/>
            <person name="Xu J."/>
            <person name="Martin F.M."/>
        </authorList>
    </citation>
    <scope>NUCLEOTIDE SEQUENCE</scope>
    <source>
        <strain evidence="5">BR01</strain>
    </source>
</reference>
<keyword evidence="2" id="KW-0539">Nucleus</keyword>
<keyword evidence="6" id="KW-1185">Reference proteome</keyword>
<name>A0A8I2Z020_9AGAM</name>
<dbReference type="GO" id="GO:0005634">
    <property type="term" value="C:nucleus"/>
    <property type="evidence" value="ECO:0007669"/>
    <property type="project" value="UniProtKB-SubCell"/>
</dbReference>
<comment type="caution">
    <text evidence="5">The sequence shown here is derived from an EMBL/GenBank/DDBJ whole genome shotgun (WGS) entry which is preliminary data.</text>
</comment>
<protein>
    <recommendedName>
        <fullName evidence="4">FAM192A/Fyv6 N-terminal domain-containing protein</fullName>
    </recommendedName>
</protein>
<evidence type="ECO:0000313" key="6">
    <source>
        <dbReference type="Proteomes" id="UP000683000"/>
    </source>
</evidence>
<dbReference type="EMBL" id="JAGFBS010000002">
    <property type="protein sequence ID" value="KAG6381285.1"/>
    <property type="molecule type" value="Genomic_DNA"/>
</dbReference>
<comment type="subcellular location">
    <subcellularLocation>
        <location evidence="1">Nucleus</location>
    </subcellularLocation>
</comment>
<evidence type="ECO:0000256" key="1">
    <source>
        <dbReference type="ARBA" id="ARBA00004123"/>
    </source>
</evidence>
<feature type="region of interest" description="Disordered" evidence="3">
    <location>
        <begin position="178"/>
        <end position="266"/>
    </location>
</feature>
<feature type="compositionally biased region" description="Pro residues" evidence="3">
    <location>
        <begin position="184"/>
        <end position="196"/>
    </location>
</feature>
<gene>
    <name evidence="5" type="ORF">JVT61DRAFT_5690</name>
</gene>
<feature type="compositionally biased region" description="Low complexity" evidence="3">
    <location>
        <begin position="236"/>
        <end position="248"/>
    </location>
</feature>
<proteinExistence type="predicted"/>
<dbReference type="InterPro" id="IPR039845">
    <property type="entry name" value="FAM192A"/>
</dbReference>
<evidence type="ECO:0000256" key="3">
    <source>
        <dbReference type="SAM" id="MobiDB-lite"/>
    </source>
</evidence>
<dbReference type="AlphaFoldDB" id="A0A8I2Z020"/>
<dbReference type="PANTHER" id="PTHR13495:SF0">
    <property type="entry name" value="PSME3-INTERACTING PROTEIN"/>
    <property type="match status" value="1"/>
</dbReference>
<sequence>MEEGLPTVAVTGVASRFVSQTDIEAARTRREEQWRAAYARSVRTIHTTLARVRSSVFRLGQEPPPQPTEDAFDGRSLAEVSCLPSWPTAVLTLTTTETGCEQGKILANTQWWLMDTWQAAKQEEWEEKTKLANQFRALEEDEIMFLDSIREKQAEEERLRKLQDGEELSDFRKAVAARESAINNPPPVVSKPPAPSKPGGDDQTKVTLPPPKKEVSVKQALKGVIVKRKPKATGQPSLAPSPTSTSAAKDSGDPPSKAKRRKITSV</sequence>
<dbReference type="PANTHER" id="PTHR13495">
    <property type="entry name" value="NEFA-INTERACTING NUCLEAR PROTEIN NIP30"/>
    <property type="match status" value="1"/>
</dbReference>
<feature type="domain" description="FAM192A/Fyv6 N-terminal" evidence="4">
    <location>
        <begin position="118"/>
        <end position="172"/>
    </location>
</feature>
<feature type="compositionally biased region" description="Basic residues" evidence="3">
    <location>
        <begin position="257"/>
        <end position="266"/>
    </location>
</feature>
<organism evidence="5 6">
    <name type="scientific">Boletus reticuloceps</name>
    <dbReference type="NCBI Taxonomy" id="495285"/>
    <lineage>
        <taxon>Eukaryota</taxon>
        <taxon>Fungi</taxon>
        <taxon>Dikarya</taxon>
        <taxon>Basidiomycota</taxon>
        <taxon>Agaricomycotina</taxon>
        <taxon>Agaricomycetes</taxon>
        <taxon>Agaricomycetidae</taxon>
        <taxon>Boletales</taxon>
        <taxon>Boletineae</taxon>
        <taxon>Boletaceae</taxon>
        <taxon>Boletoideae</taxon>
        <taxon>Boletus</taxon>
    </lineage>
</organism>
<dbReference type="Pfam" id="PF10187">
    <property type="entry name" value="FAM192A_Fyv6_N"/>
    <property type="match status" value="1"/>
</dbReference>
<evidence type="ECO:0000259" key="4">
    <source>
        <dbReference type="Pfam" id="PF10187"/>
    </source>
</evidence>
<dbReference type="Proteomes" id="UP000683000">
    <property type="component" value="Unassembled WGS sequence"/>
</dbReference>
<dbReference type="InterPro" id="IPR019331">
    <property type="entry name" value="FAM192A/Fyv6_N"/>
</dbReference>
<accession>A0A8I2Z020</accession>
<dbReference type="OrthoDB" id="75720at2759"/>
<evidence type="ECO:0000256" key="2">
    <source>
        <dbReference type="ARBA" id="ARBA00023242"/>
    </source>
</evidence>
<evidence type="ECO:0000313" key="5">
    <source>
        <dbReference type="EMBL" id="KAG6381285.1"/>
    </source>
</evidence>